<dbReference type="InterPro" id="IPR027417">
    <property type="entry name" value="P-loop_NTPase"/>
</dbReference>
<accession>A0A372G2T5</accession>
<keyword evidence="2" id="KW-0808">Transferase</keyword>
<keyword evidence="2" id="KW-0418">Kinase</keyword>
<organism evidence="2 3">
    <name type="scientific">Micromonospora craniellae</name>
    <dbReference type="NCBI Taxonomy" id="2294034"/>
    <lineage>
        <taxon>Bacteria</taxon>
        <taxon>Bacillati</taxon>
        <taxon>Actinomycetota</taxon>
        <taxon>Actinomycetes</taxon>
        <taxon>Micromonosporales</taxon>
        <taxon>Micromonosporaceae</taxon>
        <taxon>Micromonospora</taxon>
    </lineage>
</organism>
<dbReference type="OrthoDB" id="3192509at2"/>
<keyword evidence="3" id="KW-1185">Reference proteome</keyword>
<evidence type="ECO:0000313" key="3">
    <source>
        <dbReference type="Proteomes" id="UP000262621"/>
    </source>
</evidence>
<dbReference type="AlphaFoldDB" id="A0A372G2T5"/>
<protein>
    <submittedName>
        <fullName evidence="2">Nucleoside/nucleotide kinase family protein</fullName>
    </submittedName>
</protein>
<reference evidence="2 3" key="1">
    <citation type="submission" date="2018-08" db="EMBL/GenBank/DDBJ databases">
        <title>Verrucosispora craniellae sp. nov., isolated from a marine sponge in the South China Sea.</title>
        <authorList>
            <person name="Li L."/>
            <person name="Lin H.W."/>
        </authorList>
    </citation>
    <scope>NUCLEOTIDE SEQUENCE [LARGE SCALE GENOMIC DNA]</scope>
    <source>
        <strain evidence="2 3">LHW63014</strain>
    </source>
</reference>
<dbReference type="EMBL" id="QVFU01000004">
    <property type="protein sequence ID" value="RFS47375.1"/>
    <property type="molecule type" value="Genomic_DNA"/>
</dbReference>
<evidence type="ECO:0000259" key="1">
    <source>
        <dbReference type="Pfam" id="PF00485"/>
    </source>
</evidence>
<sequence>MSAGADRTLIGIVGPPGAGKSTVAEALVRQLGPQAVLVPMDGFHLSNAVLGALGRTDRKGAADTFDADGYLALLRRLRDQTDEVVYAPTFRRDIEEPIGASIPVPRTTPIVVTEGNYLLLDSHPWKFVRDLLDTTWYLEVADEARLERLVARHVAFGKTPDAARAWAQGSDQANAAVIAESRRAADLLVHLVPTD</sequence>
<dbReference type="NCBIfam" id="NF006743">
    <property type="entry name" value="PRK09270.1-2"/>
    <property type="match status" value="1"/>
</dbReference>
<dbReference type="GO" id="GO:0016301">
    <property type="term" value="F:kinase activity"/>
    <property type="evidence" value="ECO:0007669"/>
    <property type="project" value="UniProtKB-KW"/>
</dbReference>
<dbReference type="Proteomes" id="UP000262621">
    <property type="component" value="Unassembled WGS sequence"/>
</dbReference>
<comment type="caution">
    <text evidence="2">The sequence shown here is derived from an EMBL/GenBank/DDBJ whole genome shotgun (WGS) entry which is preliminary data.</text>
</comment>
<feature type="domain" description="Phosphoribulokinase/uridine kinase" evidence="1">
    <location>
        <begin position="9"/>
        <end position="194"/>
    </location>
</feature>
<evidence type="ECO:0000313" key="2">
    <source>
        <dbReference type="EMBL" id="RFS47375.1"/>
    </source>
</evidence>
<dbReference type="GO" id="GO:0005524">
    <property type="term" value="F:ATP binding"/>
    <property type="evidence" value="ECO:0007669"/>
    <property type="project" value="InterPro"/>
</dbReference>
<dbReference type="SUPFAM" id="SSF52540">
    <property type="entry name" value="P-loop containing nucleoside triphosphate hydrolases"/>
    <property type="match status" value="1"/>
</dbReference>
<dbReference type="Gene3D" id="3.40.50.300">
    <property type="entry name" value="P-loop containing nucleotide triphosphate hydrolases"/>
    <property type="match status" value="2"/>
</dbReference>
<gene>
    <name evidence="2" type="ORF">D0Q02_07235</name>
</gene>
<dbReference type="PANTHER" id="PTHR10285">
    <property type="entry name" value="URIDINE KINASE"/>
    <property type="match status" value="1"/>
</dbReference>
<dbReference type="InterPro" id="IPR006083">
    <property type="entry name" value="PRK/URK"/>
</dbReference>
<proteinExistence type="predicted"/>
<dbReference type="Pfam" id="PF00485">
    <property type="entry name" value="PRK"/>
    <property type="match status" value="1"/>
</dbReference>
<name>A0A372G2T5_9ACTN</name>